<reference evidence="1 2" key="1">
    <citation type="journal article" date="2022" name="Nat. Genet.">
        <title>Improved pea reference genome and pan-genome highlight genomic features and evolutionary characteristics.</title>
        <authorList>
            <person name="Yang T."/>
            <person name="Liu R."/>
            <person name="Luo Y."/>
            <person name="Hu S."/>
            <person name="Wang D."/>
            <person name="Wang C."/>
            <person name="Pandey M.K."/>
            <person name="Ge S."/>
            <person name="Xu Q."/>
            <person name="Li N."/>
            <person name="Li G."/>
            <person name="Huang Y."/>
            <person name="Saxena R.K."/>
            <person name="Ji Y."/>
            <person name="Li M."/>
            <person name="Yan X."/>
            <person name="He Y."/>
            <person name="Liu Y."/>
            <person name="Wang X."/>
            <person name="Xiang C."/>
            <person name="Varshney R.K."/>
            <person name="Ding H."/>
            <person name="Gao S."/>
            <person name="Zong X."/>
        </authorList>
    </citation>
    <scope>NUCLEOTIDE SEQUENCE [LARGE SCALE GENOMIC DNA]</scope>
    <source>
        <strain evidence="1 2">cv. Zhongwan 6</strain>
    </source>
</reference>
<dbReference type="EMBL" id="JAMSHJ010000001">
    <property type="protein sequence ID" value="KAI5448092.1"/>
    <property type="molecule type" value="Genomic_DNA"/>
</dbReference>
<dbReference type="Gramene" id="Psat01G0549600-T1">
    <property type="protein sequence ID" value="KAI5448092.1"/>
    <property type="gene ID" value="KIW84_015496"/>
</dbReference>
<sequence length="140" mass="16272">MINEFRRDIRFSSTGREEDMVLESCSGKERHNMDTSDEAFYPYFYLHLPVIHELWVLIPFTSFEGVFLVIINVVPSQITLNTLITRDNEDDNGVMEYLEDMTGISLEERIEHQIKIHMTHQRDSLPFPLPQTVAIDGGAR</sequence>
<accession>A0A9D5BRB6</accession>
<proteinExistence type="predicted"/>
<dbReference type="Proteomes" id="UP001058974">
    <property type="component" value="Chromosome 1"/>
</dbReference>
<gene>
    <name evidence="1" type="ORF">KIW84_015496</name>
</gene>
<dbReference type="AlphaFoldDB" id="A0A9D5BRB6"/>
<comment type="caution">
    <text evidence="1">The sequence shown here is derived from an EMBL/GenBank/DDBJ whole genome shotgun (WGS) entry which is preliminary data.</text>
</comment>
<evidence type="ECO:0000313" key="2">
    <source>
        <dbReference type="Proteomes" id="UP001058974"/>
    </source>
</evidence>
<organism evidence="1 2">
    <name type="scientific">Pisum sativum</name>
    <name type="common">Garden pea</name>
    <name type="synonym">Lathyrus oleraceus</name>
    <dbReference type="NCBI Taxonomy" id="3888"/>
    <lineage>
        <taxon>Eukaryota</taxon>
        <taxon>Viridiplantae</taxon>
        <taxon>Streptophyta</taxon>
        <taxon>Embryophyta</taxon>
        <taxon>Tracheophyta</taxon>
        <taxon>Spermatophyta</taxon>
        <taxon>Magnoliopsida</taxon>
        <taxon>eudicotyledons</taxon>
        <taxon>Gunneridae</taxon>
        <taxon>Pentapetalae</taxon>
        <taxon>rosids</taxon>
        <taxon>fabids</taxon>
        <taxon>Fabales</taxon>
        <taxon>Fabaceae</taxon>
        <taxon>Papilionoideae</taxon>
        <taxon>50 kb inversion clade</taxon>
        <taxon>NPAAA clade</taxon>
        <taxon>Hologalegina</taxon>
        <taxon>IRL clade</taxon>
        <taxon>Fabeae</taxon>
        <taxon>Lathyrus</taxon>
    </lineage>
</organism>
<protein>
    <submittedName>
        <fullName evidence="1">Uncharacterized protein</fullName>
    </submittedName>
</protein>
<keyword evidence="2" id="KW-1185">Reference proteome</keyword>
<name>A0A9D5BRB6_PEA</name>
<evidence type="ECO:0000313" key="1">
    <source>
        <dbReference type="EMBL" id="KAI5448092.1"/>
    </source>
</evidence>